<dbReference type="Proteomes" id="UP000249619">
    <property type="component" value="Unassembled WGS sequence"/>
</dbReference>
<keyword evidence="2" id="KW-1185">Reference proteome</keyword>
<dbReference type="EMBL" id="QGDH01000006">
    <property type="protein sequence ID" value="RAR16060.1"/>
    <property type="molecule type" value="Genomic_DNA"/>
</dbReference>
<proteinExistence type="predicted"/>
<protein>
    <submittedName>
        <fullName evidence="1">FAD-dependent pyridine nucleotide-disulfide oxidoreductase</fullName>
    </submittedName>
</protein>
<dbReference type="Gene3D" id="3.50.50.60">
    <property type="entry name" value="FAD/NAD(P)-binding domain"/>
    <property type="match status" value="1"/>
</dbReference>
<organism evidence="1 2">
    <name type="scientific">Stemphylium lycopersici</name>
    <name type="common">Tomato gray leaf spot disease fungus</name>
    <name type="synonym">Thyrospora lycopersici</name>
    <dbReference type="NCBI Taxonomy" id="183478"/>
    <lineage>
        <taxon>Eukaryota</taxon>
        <taxon>Fungi</taxon>
        <taxon>Dikarya</taxon>
        <taxon>Ascomycota</taxon>
        <taxon>Pezizomycotina</taxon>
        <taxon>Dothideomycetes</taxon>
        <taxon>Pleosporomycetidae</taxon>
        <taxon>Pleosporales</taxon>
        <taxon>Pleosporineae</taxon>
        <taxon>Pleosporaceae</taxon>
        <taxon>Stemphylium</taxon>
    </lineage>
</organism>
<accession>A0A364NFL9</accession>
<dbReference type="SUPFAM" id="SSF51905">
    <property type="entry name" value="FAD/NAD(P)-binding domain"/>
    <property type="match status" value="1"/>
</dbReference>
<dbReference type="AlphaFoldDB" id="A0A364NFL9"/>
<evidence type="ECO:0000313" key="2">
    <source>
        <dbReference type="Proteomes" id="UP000249619"/>
    </source>
</evidence>
<reference evidence="2" key="1">
    <citation type="submission" date="2018-05" db="EMBL/GenBank/DDBJ databases">
        <title>Draft genome sequence of Stemphylium lycopersici strain CIDEFI 213.</title>
        <authorList>
            <person name="Medina R."/>
            <person name="Franco M.E.E."/>
            <person name="Lucentini C.G."/>
            <person name="Saparrat M.C.N."/>
            <person name="Balatti P.A."/>
        </authorList>
    </citation>
    <scope>NUCLEOTIDE SEQUENCE [LARGE SCALE GENOMIC DNA]</scope>
    <source>
        <strain evidence="2">CIDEFI 213</strain>
    </source>
</reference>
<comment type="caution">
    <text evidence="1">The sequence shown here is derived from an EMBL/GenBank/DDBJ whole genome shotgun (WGS) entry which is preliminary data.</text>
</comment>
<name>A0A364NFL9_STELY</name>
<dbReference type="InterPro" id="IPR036188">
    <property type="entry name" value="FAD/NAD-bd_sf"/>
</dbReference>
<sequence length="469" mass="52460">MAENISPDYLVIGAGAMAMAFVDTLISSTKKATVVMVDRYDRPGGHWTIAYPFVTLHQPSNVYGVDSRKLGDEKIDQIGLNKGLLEMATGDEIVAYYTRVMHSTFLPSGRVTYYPLHDYIGDGEFHSITTGKRFQVGPSTRIVDSTHVKVQVPAMGPPKYEFSEVNLVIPNALATLKRPYGAYTIIGAGKTAVDACLWLQAQSIDPMRISWIMPRDSWFWERGVLQPLEATPNPEQQMEEKTNATMGATTSRDMFHRLEACGHVFRMDKSVEPTMFRHAIISKAEHEVLKKVQGNIIRLGRVKRIDPDKVTLEQGTYTPAPDTLFIDCTAGGLGDVPIVPVFNGRHITLQVVKFFQPTFSAALIARVESTYDTNDEEFKNSLCEPFPYCIVPEDYPTTLLVSMRNRLKWMAEPKVSGWCEKSRLDFPIMGPPSRDPEKVAAFNASMEPRIKALCEKLEEMARNDIAIAA</sequence>
<evidence type="ECO:0000313" key="1">
    <source>
        <dbReference type="EMBL" id="RAR16060.1"/>
    </source>
</evidence>
<gene>
    <name evidence="1" type="ORF">DDE83_000635</name>
</gene>